<gene>
    <name evidence="18" type="ORF">IAA62_03805</name>
</gene>
<keyword evidence="5 18" id="KW-0121">Carboxypeptidase</keyword>
<evidence type="ECO:0000256" key="15">
    <source>
        <dbReference type="RuleBase" id="RU004016"/>
    </source>
</evidence>
<dbReference type="SUPFAM" id="SSF56601">
    <property type="entry name" value="beta-lactamase/transpeptidase-like"/>
    <property type="match status" value="1"/>
</dbReference>
<comment type="similarity">
    <text evidence="3 15">Belongs to the peptidase S11 family.</text>
</comment>
<keyword evidence="10" id="KW-0573">Peptidoglycan synthesis</keyword>
<feature type="chain" id="PRO_5039059389" description="serine-type D-Ala-D-Ala carboxypeptidase" evidence="16">
    <location>
        <begin position="20"/>
        <end position="380"/>
    </location>
</feature>
<feature type="active site" evidence="13">
    <location>
        <position position="114"/>
    </location>
</feature>
<keyword evidence="9" id="KW-0133">Cell shape</keyword>
<accession>A0A9D1NFH7</accession>
<evidence type="ECO:0000256" key="11">
    <source>
        <dbReference type="ARBA" id="ARBA00023316"/>
    </source>
</evidence>
<comment type="pathway">
    <text evidence="2">Cell wall biogenesis; peptidoglycan biosynthesis.</text>
</comment>
<evidence type="ECO:0000256" key="2">
    <source>
        <dbReference type="ARBA" id="ARBA00004752"/>
    </source>
</evidence>
<dbReference type="GO" id="GO:0009252">
    <property type="term" value="P:peptidoglycan biosynthetic process"/>
    <property type="evidence" value="ECO:0007669"/>
    <property type="project" value="UniProtKB-KW"/>
</dbReference>
<evidence type="ECO:0000256" key="10">
    <source>
        <dbReference type="ARBA" id="ARBA00022984"/>
    </source>
</evidence>
<evidence type="ECO:0000256" key="9">
    <source>
        <dbReference type="ARBA" id="ARBA00022960"/>
    </source>
</evidence>
<evidence type="ECO:0000256" key="14">
    <source>
        <dbReference type="PIRSR" id="PIRSR618044-2"/>
    </source>
</evidence>
<feature type="signal peptide" evidence="16">
    <location>
        <begin position="1"/>
        <end position="19"/>
    </location>
</feature>
<dbReference type="PANTHER" id="PTHR21581:SF33">
    <property type="entry name" value="D-ALANYL-D-ALANINE CARBOXYPEPTIDASE DACB"/>
    <property type="match status" value="1"/>
</dbReference>
<dbReference type="GO" id="GO:0009002">
    <property type="term" value="F:serine-type D-Ala-D-Ala carboxypeptidase activity"/>
    <property type="evidence" value="ECO:0007669"/>
    <property type="project" value="UniProtKB-EC"/>
</dbReference>
<evidence type="ECO:0000256" key="13">
    <source>
        <dbReference type="PIRSR" id="PIRSR618044-1"/>
    </source>
</evidence>
<dbReference type="EC" id="3.4.16.4" evidence="4"/>
<dbReference type="Gene3D" id="2.60.410.10">
    <property type="entry name" value="D-Ala-D-Ala carboxypeptidase, C-terminal domain"/>
    <property type="match status" value="1"/>
</dbReference>
<keyword evidence="6" id="KW-0645">Protease</keyword>
<dbReference type="PANTHER" id="PTHR21581">
    <property type="entry name" value="D-ALANYL-D-ALANINE CARBOXYPEPTIDASE"/>
    <property type="match status" value="1"/>
</dbReference>
<sequence>MKKILVCLAILLLVNAFFARVEVKADFQTSAKAMCLIEKTTGREICSKNEEEKLPMASTTKIVTALTVLENCDNLDEKFKVDDRAVGVPGTSIYLIKGEELTVRELLYGMMLVSGNDAATALALHISNSIEEFCNLMQETALKAGATNSSFSNPHGLDEEGHYTTAHDLALIAAKALQNPTFAEIVSTRDCKISGNEKNSIRYLKNKNKLLNTFQGATGVKTGFTDDAGRCFVGSAEREGTEFVCVLFNCGPMFEECSSLIEEAFKNYSLIEIVPSYNYISKVGVIDGREEDVKVYSRKGFSYPLSEDEKNRIVYEYNIPENITAPIEKDSVVGNFNIYLDGKLLFSENVYAMEEIKSVNFLENLKEIIKNWNSNFLDIA</sequence>
<dbReference type="Pfam" id="PF00768">
    <property type="entry name" value="Peptidase_S11"/>
    <property type="match status" value="1"/>
</dbReference>
<keyword evidence="11" id="KW-0961">Cell wall biogenesis/degradation</keyword>
<evidence type="ECO:0000313" key="19">
    <source>
        <dbReference type="Proteomes" id="UP000886861"/>
    </source>
</evidence>
<evidence type="ECO:0000256" key="5">
    <source>
        <dbReference type="ARBA" id="ARBA00022645"/>
    </source>
</evidence>
<comment type="caution">
    <text evidence="18">The sequence shown here is derived from an EMBL/GenBank/DDBJ whole genome shotgun (WGS) entry which is preliminary data.</text>
</comment>
<reference evidence="18" key="1">
    <citation type="submission" date="2020-10" db="EMBL/GenBank/DDBJ databases">
        <authorList>
            <person name="Gilroy R."/>
        </authorList>
    </citation>
    <scope>NUCLEOTIDE SEQUENCE</scope>
    <source>
        <strain evidence="18">CHK186-9395</strain>
    </source>
</reference>
<dbReference type="InterPro" id="IPR012338">
    <property type="entry name" value="Beta-lactam/transpept-like"/>
</dbReference>
<evidence type="ECO:0000256" key="6">
    <source>
        <dbReference type="ARBA" id="ARBA00022670"/>
    </source>
</evidence>
<comment type="catalytic activity">
    <reaction evidence="12">
        <text>Preferential cleavage: (Ac)2-L-Lys-D-Ala-|-D-Ala. Also transpeptidation of peptidyl-alanyl moieties that are N-acyl substituents of D-alanine.</text>
        <dbReference type="EC" id="3.4.16.4"/>
    </reaction>
</comment>
<proteinExistence type="inferred from homology"/>
<dbReference type="GO" id="GO:0071555">
    <property type="term" value="P:cell wall organization"/>
    <property type="evidence" value="ECO:0007669"/>
    <property type="project" value="UniProtKB-KW"/>
</dbReference>
<dbReference type="InterPro" id="IPR001967">
    <property type="entry name" value="Peptidase_S11_N"/>
</dbReference>
<evidence type="ECO:0000256" key="3">
    <source>
        <dbReference type="ARBA" id="ARBA00007164"/>
    </source>
</evidence>
<evidence type="ECO:0000256" key="12">
    <source>
        <dbReference type="ARBA" id="ARBA00034000"/>
    </source>
</evidence>
<keyword evidence="8" id="KW-0378">Hydrolase</keyword>
<evidence type="ECO:0000313" key="18">
    <source>
        <dbReference type="EMBL" id="HIV01657.1"/>
    </source>
</evidence>
<feature type="active site" description="Acyl-ester intermediate" evidence="13">
    <location>
        <position position="58"/>
    </location>
</feature>
<protein>
    <recommendedName>
        <fullName evidence="4">serine-type D-Ala-D-Ala carboxypeptidase</fullName>
        <ecNumber evidence="4">3.4.16.4</ecNumber>
    </recommendedName>
</protein>
<dbReference type="EMBL" id="DVOJ01000014">
    <property type="protein sequence ID" value="HIV01657.1"/>
    <property type="molecule type" value="Genomic_DNA"/>
</dbReference>
<evidence type="ECO:0000256" key="1">
    <source>
        <dbReference type="ARBA" id="ARBA00003217"/>
    </source>
</evidence>
<dbReference type="PRINTS" id="PR00725">
    <property type="entry name" value="DADACBPTASE1"/>
</dbReference>
<evidence type="ECO:0000256" key="8">
    <source>
        <dbReference type="ARBA" id="ARBA00022801"/>
    </source>
</evidence>
<dbReference type="InterPro" id="IPR018044">
    <property type="entry name" value="Peptidase_S11"/>
</dbReference>
<dbReference type="GO" id="GO:0008360">
    <property type="term" value="P:regulation of cell shape"/>
    <property type="evidence" value="ECO:0007669"/>
    <property type="project" value="UniProtKB-KW"/>
</dbReference>
<dbReference type="InterPro" id="IPR015956">
    <property type="entry name" value="Peniciliin-bd_prot_C_sf"/>
</dbReference>
<reference evidence="18" key="2">
    <citation type="journal article" date="2021" name="PeerJ">
        <title>Extensive microbial diversity within the chicken gut microbiome revealed by metagenomics and culture.</title>
        <authorList>
            <person name="Gilroy R."/>
            <person name="Ravi A."/>
            <person name="Getino M."/>
            <person name="Pursley I."/>
            <person name="Horton D.L."/>
            <person name="Alikhan N.F."/>
            <person name="Baker D."/>
            <person name="Gharbi K."/>
            <person name="Hall N."/>
            <person name="Watson M."/>
            <person name="Adriaenssens E.M."/>
            <person name="Foster-Nyarko E."/>
            <person name="Jarju S."/>
            <person name="Secka A."/>
            <person name="Antonio M."/>
            <person name="Oren A."/>
            <person name="Chaudhuri R.R."/>
            <person name="La Ragione R."/>
            <person name="Hildebrand F."/>
            <person name="Pallen M.J."/>
        </authorList>
    </citation>
    <scope>NUCLEOTIDE SEQUENCE</scope>
    <source>
        <strain evidence="18">CHK186-9395</strain>
    </source>
</reference>
<dbReference type="SUPFAM" id="SSF69189">
    <property type="entry name" value="Penicillin-binding protein associated domain"/>
    <property type="match status" value="1"/>
</dbReference>
<dbReference type="InterPro" id="IPR012907">
    <property type="entry name" value="Peptidase_S11_C"/>
</dbReference>
<dbReference type="AlphaFoldDB" id="A0A9D1NFH7"/>
<dbReference type="Pfam" id="PF07943">
    <property type="entry name" value="PBP5_C"/>
    <property type="match status" value="1"/>
</dbReference>
<comment type="function">
    <text evidence="1">Removes C-terminal D-alanyl residues from sugar-peptide cell wall precursors.</text>
</comment>
<evidence type="ECO:0000256" key="7">
    <source>
        <dbReference type="ARBA" id="ARBA00022729"/>
    </source>
</evidence>
<feature type="domain" description="Peptidase S11 D-Ala-D-Ala carboxypeptidase A C-terminal" evidence="17">
    <location>
        <begin position="268"/>
        <end position="358"/>
    </location>
</feature>
<dbReference type="InterPro" id="IPR037167">
    <property type="entry name" value="Peptidase_S11_C_sf"/>
</dbReference>
<dbReference type="GO" id="GO:0006508">
    <property type="term" value="P:proteolysis"/>
    <property type="evidence" value="ECO:0007669"/>
    <property type="project" value="UniProtKB-KW"/>
</dbReference>
<name>A0A9D1NFH7_9FIRM</name>
<keyword evidence="7 16" id="KW-0732">Signal</keyword>
<evidence type="ECO:0000259" key="17">
    <source>
        <dbReference type="SMART" id="SM00936"/>
    </source>
</evidence>
<feature type="binding site" evidence="14">
    <location>
        <position position="221"/>
    </location>
    <ligand>
        <name>substrate</name>
    </ligand>
</feature>
<dbReference type="Gene3D" id="3.40.710.10">
    <property type="entry name" value="DD-peptidase/beta-lactamase superfamily"/>
    <property type="match status" value="1"/>
</dbReference>
<evidence type="ECO:0000256" key="4">
    <source>
        <dbReference type="ARBA" id="ARBA00012448"/>
    </source>
</evidence>
<feature type="active site" description="Proton acceptor" evidence="13">
    <location>
        <position position="61"/>
    </location>
</feature>
<dbReference type="SMART" id="SM00936">
    <property type="entry name" value="PBP5_C"/>
    <property type="match status" value="1"/>
</dbReference>
<evidence type="ECO:0000256" key="16">
    <source>
        <dbReference type="SAM" id="SignalP"/>
    </source>
</evidence>
<organism evidence="18 19">
    <name type="scientific">Candidatus Caccopulliclostridium gallistercoris</name>
    <dbReference type="NCBI Taxonomy" id="2840719"/>
    <lineage>
        <taxon>Bacteria</taxon>
        <taxon>Bacillati</taxon>
        <taxon>Bacillota</taxon>
        <taxon>Clostridia</taxon>
        <taxon>Candidatus Caccopulliclostridium</taxon>
    </lineage>
</organism>
<dbReference type="Proteomes" id="UP000886861">
    <property type="component" value="Unassembled WGS sequence"/>
</dbReference>